<keyword evidence="7" id="KW-0067">ATP-binding</keyword>
<dbReference type="GO" id="GO:0005524">
    <property type="term" value="F:ATP binding"/>
    <property type="evidence" value="ECO:0007669"/>
    <property type="project" value="UniProtKB-KW"/>
</dbReference>
<dbReference type="Pfam" id="PF07536">
    <property type="entry name" value="HWE_HK"/>
    <property type="match status" value="1"/>
</dbReference>
<dbReference type="PANTHER" id="PTHR41523:SF8">
    <property type="entry name" value="ETHYLENE RESPONSE SENSOR PROTEIN"/>
    <property type="match status" value="1"/>
</dbReference>
<evidence type="ECO:0000313" key="10">
    <source>
        <dbReference type="Proteomes" id="UP000004310"/>
    </source>
</evidence>
<evidence type="ECO:0000256" key="3">
    <source>
        <dbReference type="ARBA" id="ARBA00022553"/>
    </source>
</evidence>
<reference evidence="9 10" key="1">
    <citation type="journal article" date="2010" name="J. Bacteriol.">
        <title>Genome sequence of Fulvimarina pelagi HTCC2506T, a Mn(II)-oxidizing alphaproteobacterium possessing an aerobic anoxygenic photosynthetic gene cluster and Xanthorhodopsin.</title>
        <authorList>
            <person name="Kang I."/>
            <person name="Oh H.M."/>
            <person name="Lim S.I."/>
            <person name="Ferriera S."/>
            <person name="Giovannoni S.J."/>
            <person name="Cho J.C."/>
        </authorList>
    </citation>
    <scope>NUCLEOTIDE SEQUENCE [LARGE SCALE GENOMIC DNA]</scope>
    <source>
        <strain evidence="9 10">HTCC2506</strain>
    </source>
</reference>
<dbReference type="GO" id="GO:0004673">
    <property type="term" value="F:protein histidine kinase activity"/>
    <property type="evidence" value="ECO:0007669"/>
    <property type="project" value="UniProtKB-EC"/>
</dbReference>
<sequence length="198" mass="21819">MSHRVGNSLTVLASIYRSCSRKAATKDELDEVFLGRLVAVGRANRMAVEAPSKGIALAALIHDAISILPQCETVPIKALQMDIQSDCVMPLALILNELATNALKHGGACEDNRITIKAARDDSRNHIVLEWHEARSVPMRLPPPVGGRTGFGTKLLQAMVEGQLGGSFERKLDETSFRMVVRIPRDRLEFYQDELVEC</sequence>
<dbReference type="SMART" id="SM00911">
    <property type="entry name" value="HWE_HK"/>
    <property type="match status" value="1"/>
</dbReference>
<evidence type="ECO:0000256" key="6">
    <source>
        <dbReference type="ARBA" id="ARBA00022777"/>
    </source>
</evidence>
<dbReference type="Gene3D" id="3.30.565.10">
    <property type="entry name" value="Histidine kinase-like ATPase, C-terminal domain"/>
    <property type="match status" value="1"/>
</dbReference>
<evidence type="ECO:0000256" key="2">
    <source>
        <dbReference type="ARBA" id="ARBA00012438"/>
    </source>
</evidence>
<keyword evidence="4" id="KW-0808">Transferase</keyword>
<dbReference type="SUPFAM" id="SSF55874">
    <property type="entry name" value="ATPase domain of HSP90 chaperone/DNA topoisomerase II/histidine kinase"/>
    <property type="match status" value="1"/>
</dbReference>
<keyword evidence="6" id="KW-0418">Kinase</keyword>
<organism evidence="9 10">
    <name type="scientific">Fulvimarina pelagi HTCC2506</name>
    <dbReference type="NCBI Taxonomy" id="314231"/>
    <lineage>
        <taxon>Bacteria</taxon>
        <taxon>Pseudomonadati</taxon>
        <taxon>Pseudomonadota</taxon>
        <taxon>Alphaproteobacteria</taxon>
        <taxon>Hyphomicrobiales</taxon>
        <taxon>Aurantimonadaceae</taxon>
        <taxon>Fulvimarina</taxon>
    </lineage>
</organism>
<evidence type="ECO:0000256" key="1">
    <source>
        <dbReference type="ARBA" id="ARBA00000085"/>
    </source>
</evidence>
<dbReference type="InterPro" id="IPR011102">
    <property type="entry name" value="Sig_transdc_His_kinase_HWE"/>
</dbReference>
<evidence type="ECO:0000313" key="9">
    <source>
        <dbReference type="EMBL" id="EAU42196.1"/>
    </source>
</evidence>
<dbReference type="eggNOG" id="COG3920">
    <property type="taxonomic scope" value="Bacteria"/>
</dbReference>
<dbReference type="RefSeq" id="WP_007068563.1">
    <property type="nucleotide sequence ID" value="NZ_DS022272.1"/>
</dbReference>
<dbReference type="AlphaFoldDB" id="Q0G2I5"/>
<protein>
    <recommendedName>
        <fullName evidence="2">histidine kinase</fullName>
        <ecNumber evidence="2">2.7.13.3</ecNumber>
    </recommendedName>
</protein>
<evidence type="ECO:0000256" key="5">
    <source>
        <dbReference type="ARBA" id="ARBA00022741"/>
    </source>
</evidence>
<keyword evidence="3" id="KW-0597">Phosphoprotein</keyword>
<keyword evidence="10" id="KW-1185">Reference proteome</keyword>
<dbReference type="EMBL" id="AATP01000002">
    <property type="protein sequence ID" value="EAU42196.1"/>
    <property type="molecule type" value="Genomic_DNA"/>
</dbReference>
<dbReference type="EC" id="2.7.13.3" evidence="2"/>
<proteinExistence type="predicted"/>
<dbReference type="PANTHER" id="PTHR41523">
    <property type="entry name" value="TWO-COMPONENT SYSTEM SENSOR PROTEIN"/>
    <property type="match status" value="1"/>
</dbReference>
<accession>Q0G2I5</accession>
<dbReference type="InterPro" id="IPR036890">
    <property type="entry name" value="HATPase_C_sf"/>
</dbReference>
<dbReference type="HOGENOM" id="CLU_1376405_0_0_5"/>
<evidence type="ECO:0000256" key="7">
    <source>
        <dbReference type="ARBA" id="ARBA00022840"/>
    </source>
</evidence>
<comment type="catalytic activity">
    <reaction evidence="1">
        <text>ATP + protein L-histidine = ADP + protein N-phospho-L-histidine.</text>
        <dbReference type="EC" id="2.7.13.3"/>
    </reaction>
</comment>
<comment type="caution">
    <text evidence="9">The sequence shown here is derived from an EMBL/GenBank/DDBJ whole genome shotgun (WGS) entry which is preliminary data.</text>
</comment>
<evidence type="ECO:0000259" key="8">
    <source>
        <dbReference type="SMART" id="SM00911"/>
    </source>
</evidence>
<gene>
    <name evidence="9" type="ORF">FP2506_17224</name>
</gene>
<evidence type="ECO:0000256" key="4">
    <source>
        <dbReference type="ARBA" id="ARBA00022679"/>
    </source>
</evidence>
<name>Q0G2I5_9HYPH</name>
<feature type="domain" description="Signal transduction histidine kinase HWE region" evidence="8">
    <location>
        <begin position="1"/>
        <end position="80"/>
    </location>
</feature>
<dbReference type="Proteomes" id="UP000004310">
    <property type="component" value="Unassembled WGS sequence"/>
</dbReference>
<keyword evidence="5" id="KW-0547">Nucleotide-binding</keyword>